<dbReference type="EMBL" id="SGJB01000016">
    <property type="protein sequence ID" value="TQQ84093.1"/>
    <property type="molecule type" value="Genomic_DNA"/>
</dbReference>
<dbReference type="GO" id="GO:0016887">
    <property type="term" value="F:ATP hydrolysis activity"/>
    <property type="evidence" value="ECO:0007669"/>
    <property type="project" value="InterPro"/>
</dbReference>
<dbReference type="InterPro" id="IPR003593">
    <property type="entry name" value="AAA+_ATPase"/>
</dbReference>
<keyword evidence="2" id="KW-0547">Nucleotide-binding</keyword>
<dbReference type="CDD" id="cd03230">
    <property type="entry name" value="ABC_DR_subfamily_A"/>
    <property type="match status" value="1"/>
</dbReference>
<dbReference type="Proteomes" id="UP000317863">
    <property type="component" value="Unassembled WGS sequence"/>
</dbReference>
<dbReference type="InterPro" id="IPR027417">
    <property type="entry name" value="P-loop_NTPase"/>
</dbReference>
<dbReference type="PANTHER" id="PTHR42939:SF3">
    <property type="entry name" value="ABC TRANSPORTER ATP-BINDING COMPONENT"/>
    <property type="match status" value="1"/>
</dbReference>
<evidence type="ECO:0000256" key="3">
    <source>
        <dbReference type="ARBA" id="ARBA00022840"/>
    </source>
</evidence>
<dbReference type="InterPro" id="IPR051782">
    <property type="entry name" value="ABC_Transporter_VariousFunc"/>
</dbReference>
<dbReference type="InterPro" id="IPR003439">
    <property type="entry name" value="ABC_transporter-like_ATP-bd"/>
</dbReference>
<proteinExistence type="predicted"/>
<dbReference type="Gene3D" id="3.40.50.300">
    <property type="entry name" value="P-loop containing nucleotide triphosphate hydrolases"/>
    <property type="match status" value="1"/>
</dbReference>
<evidence type="ECO:0000259" key="4">
    <source>
        <dbReference type="PROSITE" id="PS50893"/>
    </source>
</evidence>
<evidence type="ECO:0000313" key="5">
    <source>
        <dbReference type="EMBL" id="TQQ84093.1"/>
    </source>
</evidence>
<dbReference type="OrthoDB" id="9804819at2"/>
<sequence length="289" mass="33448">MLKIEGLKKTFENFKIDNISFEANPGEIVVVIGENGSGKTSLINMIMGMFKAEDGVIRVNGITEDEDPIGYKNSIGFVYDEFNFYQNLKLKDYKKIVSMFYRNFDDDKYEFYFRNARLDPEEKIKHLSKGQCEMLMIATALSHHANLIILDEPVAGLDENVKHAFLQSLKSYVKKENAAAVIFTHNINDLEDIYDKAVYMDKGRMVIDMTRKEIIREFRIIRTSEDIIESIKANVIGVERYKNYCEALVKISGNSDVRDLLHNADVYKIKNPDINDIIYYYRLGGRRND</sequence>
<gene>
    <name evidence="5" type="ORF">EXD82_08290</name>
</gene>
<evidence type="ECO:0000256" key="2">
    <source>
        <dbReference type="ARBA" id="ARBA00022741"/>
    </source>
</evidence>
<name>A0A544QTS0_9FIRM</name>
<dbReference type="AlphaFoldDB" id="A0A544QTS0"/>
<evidence type="ECO:0000313" key="6">
    <source>
        <dbReference type="Proteomes" id="UP000317863"/>
    </source>
</evidence>
<protein>
    <submittedName>
        <fullName evidence="5">ABC transporter ATP-binding protein</fullName>
    </submittedName>
</protein>
<dbReference type="PANTHER" id="PTHR42939">
    <property type="entry name" value="ABC TRANSPORTER ATP-BINDING PROTEIN ALBC-RELATED"/>
    <property type="match status" value="1"/>
</dbReference>
<evidence type="ECO:0000256" key="1">
    <source>
        <dbReference type="ARBA" id="ARBA00022448"/>
    </source>
</evidence>
<dbReference type="RefSeq" id="WP_142536448.1">
    <property type="nucleotide sequence ID" value="NZ_SGJB01000016.1"/>
</dbReference>
<dbReference type="SMART" id="SM00382">
    <property type="entry name" value="AAA"/>
    <property type="match status" value="1"/>
</dbReference>
<accession>A0A544QTS0</accession>
<dbReference type="SUPFAM" id="SSF52540">
    <property type="entry name" value="P-loop containing nucleoside triphosphate hydrolases"/>
    <property type="match status" value="1"/>
</dbReference>
<keyword evidence="6" id="KW-1185">Reference proteome</keyword>
<dbReference type="GO" id="GO:0005524">
    <property type="term" value="F:ATP binding"/>
    <property type="evidence" value="ECO:0007669"/>
    <property type="project" value="UniProtKB-KW"/>
</dbReference>
<dbReference type="PROSITE" id="PS50893">
    <property type="entry name" value="ABC_TRANSPORTER_2"/>
    <property type="match status" value="1"/>
</dbReference>
<organism evidence="5 6">
    <name type="scientific">Peptacetobacter hominis</name>
    <dbReference type="NCBI Taxonomy" id="2743610"/>
    <lineage>
        <taxon>Bacteria</taxon>
        <taxon>Bacillati</taxon>
        <taxon>Bacillota</taxon>
        <taxon>Clostridia</taxon>
        <taxon>Peptostreptococcales</taxon>
        <taxon>Peptostreptococcaceae</taxon>
        <taxon>Peptacetobacter</taxon>
    </lineage>
</organism>
<keyword evidence="3 5" id="KW-0067">ATP-binding</keyword>
<reference evidence="5 6" key="1">
    <citation type="submission" date="2019-02" db="EMBL/GenBank/DDBJ databases">
        <title>Peptostreptococcaceae bacterium ZHW00191 nov., a new bacterium isolated from the human gut.</title>
        <authorList>
            <person name="Zhou H.-W."/>
            <person name="Chen X.-J."/>
        </authorList>
    </citation>
    <scope>NUCLEOTIDE SEQUENCE [LARGE SCALE GENOMIC DNA]</scope>
    <source>
        <strain evidence="5 6">ZHW00191</strain>
    </source>
</reference>
<keyword evidence="1" id="KW-0813">Transport</keyword>
<comment type="caution">
    <text evidence="5">The sequence shown here is derived from an EMBL/GenBank/DDBJ whole genome shotgun (WGS) entry which is preliminary data.</text>
</comment>
<dbReference type="Pfam" id="PF00005">
    <property type="entry name" value="ABC_tran"/>
    <property type="match status" value="1"/>
</dbReference>
<feature type="domain" description="ABC transporter" evidence="4">
    <location>
        <begin position="2"/>
        <end position="227"/>
    </location>
</feature>